<accession>A0A383R822</accession>
<sequence>MENEDSAVNAGVVYGAISLGTAVTRYGSEVKTGWGGSCSHGEKEAGGNSRAR</sequence>
<feature type="region of interest" description="Disordered" evidence="1">
    <location>
        <begin position="31"/>
        <end position="52"/>
    </location>
</feature>
<organism evidence="2 3">
    <name type="scientific">Paenibacillus alvei</name>
    <name type="common">Bacillus alvei</name>
    <dbReference type="NCBI Taxonomy" id="44250"/>
    <lineage>
        <taxon>Bacteria</taxon>
        <taxon>Bacillati</taxon>
        <taxon>Bacillota</taxon>
        <taxon>Bacilli</taxon>
        <taxon>Bacillales</taxon>
        <taxon>Paenibacillaceae</taxon>
        <taxon>Paenibacillus</taxon>
    </lineage>
</organism>
<dbReference type="EMBL" id="LS992241">
    <property type="protein sequence ID" value="SYX82781.1"/>
    <property type="molecule type" value="Genomic_DNA"/>
</dbReference>
<dbReference type="AlphaFoldDB" id="A0A383R822"/>
<dbReference type="Proteomes" id="UP000304148">
    <property type="component" value="Chromosome"/>
</dbReference>
<protein>
    <submittedName>
        <fullName evidence="2">Uncharacterized protein</fullName>
    </submittedName>
</protein>
<proteinExistence type="predicted"/>
<evidence type="ECO:0000313" key="2">
    <source>
        <dbReference type="EMBL" id="SYX82781.1"/>
    </source>
</evidence>
<name>A0A383R822_PAEAL</name>
<gene>
    <name evidence="2" type="ORF">PBLR_11203</name>
</gene>
<reference evidence="3" key="1">
    <citation type="submission" date="2018-08" db="EMBL/GenBank/DDBJ databases">
        <authorList>
            <person name="Chevrot R."/>
        </authorList>
    </citation>
    <scope>NUCLEOTIDE SEQUENCE [LARGE SCALE GENOMIC DNA]</scope>
</reference>
<evidence type="ECO:0000313" key="3">
    <source>
        <dbReference type="Proteomes" id="UP000304148"/>
    </source>
</evidence>
<evidence type="ECO:0000256" key="1">
    <source>
        <dbReference type="SAM" id="MobiDB-lite"/>
    </source>
</evidence>